<comment type="caution">
    <text evidence="1">The sequence shown here is derived from an EMBL/GenBank/DDBJ whole genome shotgun (WGS) entry which is preliminary data.</text>
</comment>
<keyword evidence="2" id="KW-1185">Reference proteome</keyword>
<organism evidence="1 2">
    <name type="scientific">Camellia lanceoleosa</name>
    <dbReference type="NCBI Taxonomy" id="1840588"/>
    <lineage>
        <taxon>Eukaryota</taxon>
        <taxon>Viridiplantae</taxon>
        <taxon>Streptophyta</taxon>
        <taxon>Embryophyta</taxon>
        <taxon>Tracheophyta</taxon>
        <taxon>Spermatophyta</taxon>
        <taxon>Magnoliopsida</taxon>
        <taxon>eudicotyledons</taxon>
        <taxon>Gunneridae</taxon>
        <taxon>Pentapetalae</taxon>
        <taxon>asterids</taxon>
        <taxon>Ericales</taxon>
        <taxon>Theaceae</taxon>
        <taxon>Camellia</taxon>
    </lineage>
</organism>
<gene>
    <name evidence="1" type="ORF">LOK49_LG01G04271</name>
</gene>
<sequence>MSSDYSEPIIPDDAELDGDVSQGSTKRIRKLTSKVFIPDYNVYVAELVIPGSDLSQHIRSVICTAKIMYNHWFPVTVLCLFN</sequence>
<evidence type="ECO:0000313" key="2">
    <source>
        <dbReference type="Proteomes" id="UP001060215"/>
    </source>
</evidence>
<proteinExistence type="predicted"/>
<dbReference type="EMBL" id="CM045758">
    <property type="protein sequence ID" value="KAI8030132.1"/>
    <property type="molecule type" value="Genomic_DNA"/>
</dbReference>
<protein>
    <submittedName>
        <fullName evidence="1">Uncharacterized protein</fullName>
    </submittedName>
</protein>
<reference evidence="1 2" key="1">
    <citation type="journal article" date="2022" name="Plant J.">
        <title>Chromosome-level genome of Camellia lanceoleosa provides a valuable resource for understanding genome evolution and self-incompatibility.</title>
        <authorList>
            <person name="Gong W."/>
            <person name="Xiao S."/>
            <person name="Wang L."/>
            <person name="Liao Z."/>
            <person name="Chang Y."/>
            <person name="Mo W."/>
            <person name="Hu G."/>
            <person name="Li W."/>
            <person name="Zhao G."/>
            <person name="Zhu H."/>
            <person name="Hu X."/>
            <person name="Ji K."/>
            <person name="Xiang X."/>
            <person name="Song Q."/>
            <person name="Yuan D."/>
            <person name="Jin S."/>
            <person name="Zhang L."/>
        </authorList>
    </citation>
    <scope>NUCLEOTIDE SEQUENCE [LARGE SCALE GENOMIC DNA]</scope>
    <source>
        <strain evidence="1">SQ_2022a</strain>
    </source>
</reference>
<evidence type="ECO:0000313" key="1">
    <source>
        <dbReference type="EMBL" id="KAI8030132.1"/>
    </source>
</evidence>
<accession>A0ACC0IYN6</accession>
<dbReference type="Proteomes" id="UP001060215">
    <property type="component" value="Chromosome 1"/>
</dbReference>
<name>A0ACC0IYN6_9ERIC</name>